<sequence length="340" mass="37585">MQSRTRTRRFSGSRGSMSRNNPRTRFSTSVSKVLYEKLDRIAEVTGTQKTALVDEALELLVQKYRGRVLASGGEGVSIFMAKTIAFCSHKGGVGKTTSAAAFADLLGRRDYKVLLIDADPQGNLSKRFGYHPKEYRGAIQLSTAVLNILSDDPKPLKDFVLPTQNKNVDIIPNDDRYTATTKTLLEAVMLGINAYKVLIQELDGLYDYIIFDCRPAVDNEIAQIMRAVQYLMIPVNAADDSVDGVDTVLGYASKIRHANPDLCVAGIFFEAVNMRTAVAHDYVPQIRAKYAPLILETIVPHSEDAHKAESRHLPVTEAYPSGKATRAYSKLVEEVLTRIG</sequence>
<evidence type="ECO:0000256" key="1">
    <source>
        <dbReference type="SAM" id="MobiDB-lite"/>
    </source>
</evidence>
<accession>A0A414NV71</accession>
<feature type="domain" description="AAA" evidence="3">
    <location>
        <begin position="82"/>
        <end position="262"/>
    </location>
</feature>
<dbReference type="Pfam" id="PF12651">
    <property type="entry name" value="RHH_3"/>
    <property type="match status" value="1"/>
</dbReference>
<gene>
    <name evidence="4" type="ORF">DW674_09355</name>
</gene>
<dbReference type="InterPro" id="IPR027417">
    <property type="entry name" value="P-loop_NTPase"/>
</dbReference>
<dbReference type="SUPFAM" id="SSF52540">
    <property type="entry name" value="P-loop containing nucleoside triphosphate hydrolases"/>
    <property type="match status" value="1"/>
</dbReference>
<evidence type="ECO:0000259" key="3">
    <source>
        <dbReference type="Pfam" id="PF13614"/>
    </source>
</evidence>
<dbReference type="InterPro" id="IPR025669">
    <property type="entry name" value="AAA_dom"/>
</dbReference>
<dbReference type="PANTHER" id="PTHR13696:SF52">
    <property type="entry name" value="PARA FAMILY PROTEIN CT_582"/>
    <property type="match status" value="1"/>
</dbReference>
<comment type="caution">
    <text evidence="4">The sequence shown here is derived from an EMBL/GenBank/DDBJ whole genome shotgun (WGS) entry which is preliminary data.</text>
</comment>
<dbReference type="Gene3D" id="3.40.50.300">
    <property type="entry name" value="P-loop containing nucleotide triphosphate hydrolases"/>
    <property type="match status" value="1"/>
</dbReference>
<organism evidence="4 5">
    <name type="scientific">Mitsuokella multacida</name>
    <dbReference type="NCBI Taxonomy" id="52226"/>
    <lineage>
        <taxon>Bacteria</taxon>
        <taxon>Bacillati</taxon>
        <taxon>Bacillota</taxon>
        <taxon>Negativicutes</taxon>
        <taxon>Selenomonadales</taxon>
        <taxon>Selenomonadaceae</taxon>
        <taxon>Mitsuokella</taxon>
    </lineage>
</organism>
<name>A0A414NV71_9FIRM</name>
<dbReference type="EMBL" id="QRHE01000010">
    <property type="protein sequence ID" value="RHF50838.1"/>
    <property type="molecule type" value="Genomic_DNA"/>
</dbReference>
<proteinExistence type="predicted"/>
<feature type="domain" description="Predicted DNA-binding protein ribbon-helix-helix" evidence="2">
    <location>
        <begin position="23"/>
        <end position="65"/>
    </location>
</feature>
<protein>
    <submittedName>
        <fullName evidence="4">Ribbon-helix-helix domain-containing protein</fullName>
    </submittedName>
</protein>
<reference evidence="4 5" key="1">
    <citation type="submission" date="2018-08" db="EMBL/GenBank/DDBJ databases">
        <title>A genome reference for cultivated species of the human gut microbiota.</title>
        <authorList>
            <person name="Zou Y."/>
            <person name="Xue W."/>
            <person name="Luo G."/>
        </authorList>
    </citation>
    <scope>NUCLEOTIDE SEQUENCE [LARGE SCALE GENOMIC DNA]</scope>
    <source>
        <strain evidence="4 5">AM25-21AC</strain>
    </source>
</reference>
<feature type="region of interest" description="Disordered" evidence="1">
    <location>
        <begin position="1"/>
        <end position="25"/>
    </location>
</feature>
<dbReference type="Proteomes" id="UP000283442">
    <property type="component" value="Unassembled WGS sequence"/>
</dbReference>
<dbReference type="OrthoDB" id="9815116at2"/>
<feature type="compositionally biased region" description="Basic residues" evidence="1">
    <location>
        <begin position="1"/>
        <end position="11"/>
    </location>
</feature>
<dbReference type="CDD" id="cd02042">
    <property type="entry name" value="ParAB_family"/>
    <property type="match status" value="1"/>
</dbReference>
<dbReference type="AlphaFoldDB" id="A0A414NV71"/>
<dbReference type="Pfam" id="PF13614">
    <property type="entry name" value="AAA_31"/>
    <property type="match status" value="1"/>
</dbReference>
<evidence type="ECO:0000259" key="2">
    <source>
        <dbReference type="Pfam" id="PF12651"/>
    </source>
</evidence>
<dbReference type="InterPro" id="IPR050678">
    <property type="entry name" value="DNA_Partitioning_ATPase"/>
</dbReference>
<evidence type="ECO:0000313" key="5">
    <source>
        <dbReference type="Proteomes" id="UP000283442"/>
    </source>
</evidence>
<evidence type="ECO:0000313" key="4">
    <source>
        <dbReference type="EMBL" id="RHF50838.1"/>
    </source>
</evidence>
<dbReference type="InterPro" id="IPR038733">
    <property type="entry name" value="Predicted_DNA_bind_prot_RHH"/>
</dbReference>
<dbReference type="PANTHER" id="PTHR13696">
    <property type="entry name" value="P-LOOP CONTAINING NUCLEOSIDE TRIPHOSPHATE HYDROLASE"/>
    <property type="match status" value="1"/>
</dbReference>